<evidence type="ECO:0000313" key="3">
    <source>
        <dbReference type="EMBL" id="AXM99009.1"/>
    </source>
</evidence>
<keyword evidence="2" id="KW-0808">Transferase</keyword>
<dbReference type="GO" id="GO:0008374">
    <property type="term" value="F:O-acyltransferase activity"/>
    <property type="evidence" value="ECO:0007669"/>
    <property type="project" value="TreeGrafter"/>
</dbReference>
<dbReference type="AlphaFoldDB" id="A0AAD0R0H5"/>
<protein>
    <submittedName>
        <fullName evidence="3">Acyltransferase</fullName>
    </submittedName>
</protein>
<comment type="similarity">
    <text evidence="1">Belongs to the transferase hexapeptide repeat family.</text>
</comment>
<dbReference type="PANTHER" id="PTHR23416:SF23">
    <property type="entry name" value="ACETYLTRANSFERASE C18B11.09C-RELATED"/>
    <property type="match status" value="1"/>
</dbReference>
<reference evidence="3 4" key="1">
    <citation type="submission" date="2018-07" db="EMBL/GenBank/DDBJ databases">
        <title>Complete genome sequence of a Pseudomonas plecoglossicida strain pathogenic to the marine fish, Larimichthys crocea.</title>
        <authorList>
            <person name="Tao Z."/>
        </authorList>
    </citation>
    <scope>NUCLEOTIDE SEQUENCE [LARGE SCALE GENOMIC DNA]</scope>
    <source>
        <strain evidence="3 4">XSDHY-P</strain>
    </source>
</reference>
<dbReference type="InterPro" id="IPR051159">
    <property type="entry name" value="Hexapeptide_acetyltransf"/>
</dbReference>
<dbReference type="SUPFAM" id="SSF51161">
    <property type="entry name" value="Trimeric LpxA-like enzymes"/>
    <property type="match status" value="1"/>
</dbReference>
<dbReference type="Proteomes" id="UP000256503">
    <property type="component" value="Chromosome"/>
</dbReference>
<dbReference type="Pfam" id="PF00132">
    <property type="entry name" value="Hexapep"/>
    <property type="match status" value="1"/>
</dbReference>
<dbReference type="Gene3D" id="2.160.10.10">
    <property type="entry name" value="Hexapeptide repeat proteins"/>
    <property type="match status" value="1"/>
</dbReference>
<dbReference type="EMBL" id="CP031146">
    <property type="protein sequence ID" value="AXM99009.1"/>
    <property type="molecule type" value="Genomic_DNA"/>
</dbReference>
<dbReference type="InterPro" id="IPR001451">
    <property type="entry name" value="Hexapep"/>
</dbReference>
<keyword evidence="3" id="KW-0012">Acyltransferase</keyword>
<sequence length="145" mass="15586">MNGSVTIYGSSYAMFSSEPYLVTLGDNVFISVNARFVCHDGSTLPFRKEIPDLELAGEIHVGNNVFIGMGALVLPNVKIGNNCIVGANSVVTKDVPDGVIVAGNPARIVSETADFLTRAEKKSLKIGHLSGEEKVNAYKRIFNKK</sequence>
<organism evidence="3 4">
    <name type="scientific">Pseudomonas plecoglossicida</name>
    <dbReference type="NCBI Taxonomy" id="70775"/>
    <lineage>
        <taxon>Bacteria</taxon>
        <taxon>Pseudomonadati</taxon>
        <taxon>Pseudomonadota</taxon>
        <taxon>Gammaproteobacteria</taxon>
        <taxon>Pseudomonadales</taxon>
        <taxon>Pseudomonadaceae</taxon>
        <taxon>Pseudomonas</taxon>
    </lineage>
</organism>
<accession>A0AAD0R0H5</accession>
<name>A0AAD0R0H5_PSEDL</name>
<evidence type="ECO:0000256" key="2">
    <source>
        <dbReference type="ARBA" id="ARBA00022679"/>
    </source>
</evidence>
<evidence type="ECO:0000256" key="1">
    <source>
        <dbReference type="ARBA" id="ARBA00007274"/>
    </source>
</evidence>
<evidence type="ECO:0000313" key="4">
    <source>
        <dbReference type="Proteomes" id="UP000256503"/>
    </source>
</evidence>
<dbReference type="PANTHER" id="PTHR23416">
    <property type="entry name" value="SIALIC ACID SYNTHASE-RELATED"/>
    <property type="match status" value="1"/>
</dbReference>
<dbReference type="InterPro" id="IPR011004">
    <property type="entry name" value="Trimer_LpxA-like_sf"/>
</dbReference>
<gene>
    <name evidence="3" type="ORF">DVB73_09320</name>
</gene>
<dbReference type="CDD" id="cd04647">
    <property type="entry name" value="LbH_MAT_like"/>
    <property type="match status" value="1"/>
</dbReference>
<proteinExistence type="inferred from homology"/>